<keyword evidence="4 5" id="KW-0349">Heme</keyword>
<dbReference type="InterPro" id="IPR000898">
    <property type="entry name" value="Indolamine_dOase"/>
</dbReference>
<dbReference type="EMBL" id="VCAU01000118">
    <property type="protein sequence ID" value="KAF9884565.1"/>
    <property type="molecule type" value="Genomic_DNA"/>
</dbReference>
<protein>
    <recommendedName>
        <fullName evidence="5">Indoleamine 2,3-dioxygenase</fullName>
        <ecNumber evidence="5">1.13.11.52</ecNumber>
    </recommendedName>
</protein>
<dbReference type="PANTHER" id="PTHR28657">
    <property type="entry name" value="INDOLEAMINE 2,3-DIOXYGENASE"/>
    <property type="match status" value="1"/>
</dbReference>
<keyword evidence="5" id="KW-0223">Dioxygenase</keyword>
<dbReference type="GO" id="GO:0034354">
    <property type="term" value="P:'de novo' NAD+ biosynthetic process from L-tryptophan"/>
    <property type="evidence" value="ECO:0007669"/>
    <property type="project" value="TreeGrafter"/>
</dbReference>
<dbReference type="GO" id="GO:0005737">
    <property type="term" value="C:cytoplasm"/>
    <property type="evidence" value="ECO:0007669"/>
    <property type="project" value="TreeGrafter"/>
</dbReference>
<keyword evidence="5" id="KW-0560">Oxidoreductase</keyword>
<sequence length="410" mass="46457">MLSPVEVDLEAYDISRVSGFLPDKCPLRKLPDPYYVPWERLTAHLEPLIRAKRLQHELDQMPVLGITRLTSQPMRRRAYVLLSFLAQAYLWGEDIPNTTLPQAIAKPLTEVSTLLEIKPFATFAAFCLWSFSVHFDDDIGGDCHKFLDNMSMTCSFTGTTDEAWFFNVSTAIEARGGRIIPSILNAISAVQNNDMLTVEGFLLDFTICLRDLCDLIDRMHENCRPSVFYHRIRPFLSGTSNNNPATENSKGVFYVQAEDGTGEWHRYSGGSNAQSSLIQLFDITLGINHDIGYKTRYLREMRSYMPAQHRRFLARMEEISNLRPYALSHGPGSSNMCSLYNSAVLGLKNLRDKHMALVFRYIIIPRAKEKAGNGLAIRQKDLVGTGGTDMIPFLRETRDDTMNAVHLPYS</sequence>
<name>A0AAD4CDN7_ASPNN</name>
<reference evidence="6" key="1">
    <citation type="journal article" date="2019" name="Beilstein J. Org. Chem.">
        <title>Nanangenines: drimane sesquiterpenoids as the dominant metabolite cohort of a novel Australian fungus, Aspergillus nanangensis.</title>
        <authorList>
            <person name="Lacey H.J."/>
            <person name="Gilchrist C.L.M."/>
            <person name="Crombie A."/>
            <person name="Kalaitzis J.A."/>
            <person name="Vuong D."/>
            <person name="Rutledge P.J."/>
            <person name="Turner P."/>
            <person name="Pitt J.I."/>
            <person name="Lacey E."/>
            <person name="Chooi Y.H."/>
            <person name="Piggott A.M."/>
        </authorList>
    </citation>
    <scope>NUCLEOTIDE SEQUENCE</scope>
    <source>
        <strain evidence="6">MST-FP2251</strain>
    </source>
</reference>
<reference evidence="6" key="2">
    <citation type="submission" date="2020-02" db="EMBL/GenBank/DDBJ databases">
        <authorList>
            <person name="Gilchrist C.L.M."/>
            <person name="Chooi Y.-H."/>
        </authorList>
    </citation>
    <scope>NUCLEOTIDE SEQUENCE</scope>
    <source>
        <strain evidence="6">MST-FP2251</strain>
    </source>
</reference>
<feature type="binding site" description="proximal binding residue" evidence="4">
    <location>
        <position position="354"/>
    </location>
    <ligand>
        <name>heme b</name>
        <dbReference type="ChEBI" id="CHEBI:60344"/>
    </ligand>
    <ligandPart>
        <name>Fe</name>
        <dbReference type="ChEBI" id="CHEBI:18248"/>
    </ligandPart>
</feature>
<dbReference type="Gene3D" id="1.20.58.480">
    <property type="match status" value="1"/>
</dbReference>
<dbReference type="Proteomes" id="UP001194746">
    <property type="component" value="Unassembled WGS sequence"/>
</dbReference>
<dbReference type="GO" id="GO:0020037">
    <property type="term" value="F:heme binding"/>
    <property type="evidence" value="ECO:0007669"/>
    <property type="project" value="UniProtKB-UniRule"/>
</dbReference>
<dbReference type="SUPFAM" id="SSF140959">
    <property type="entry name" value="Indolic compounds 2,3-dioxygenase-like"/>
    <property type="match status" value="1"/>
</dbReference>
<dbReference type="GO" id="GO:0019441">
    <property type="term" value="P:L-tryptophan catabolic process to kynurenine"/>
    <property type="evidence" value="ECO:0007669"/>
    <property type="project" value="UniProtKB-UniRule"/>
</dbReference>
<dbReference type="Pfam" id="PF01231">
    <property type="entry name" value="IDO"/>
    <property type="match status" value="1"/>
</dbReference>
<comment type="similarity">
    <text evidence="1 5">Belongs to the indoleamine 2,3-dioxygenase family.</text>
</comment>
<keyword evidence="7" id="KW-1185">Reference proteome</keyword>
<dbReference type="InterPro" id="IPR037217">
    <property type="entry name" value="Trp/Indoleamine_2_3_dOase-like"/>
</dbReference>
<accession>A0AAD4CDN7</accession>
<keyword evidence="2 4" id="KW-0479">Metal-binding</keyword>
<organism evidence="6 7">
    <name type="scientific">Aspergillus nanangensis</name>
    <dbReference type="NCBI Taxonomy" id="2582783"/>
    <lineage>
        <taxon>Eukaryota</taxon>
        <taxon>Fungi</taxon>
        <taxon>Dikarya</taxon>
        <taxon>Ascomycota</taxon>
        <taxon>Pezizomycotina</taxon>
        <taxon>Eurotiomycetes</taxon>
        <taxon>Eurotiomycetidae</taxon>
        <taxon>Eurotiales</taxon>
        <taxon>Aspergillaceae</taxon>
        <taxon>Aspergillus</taxon>
        <taxon>Aspergillus subgen. Circumdati</taxon>
    </lineage>
</organism>
<dbReference type="SMR" id="A0AAD4CDN7"/>
<comment type="caution">
    <text evidence="6">The sequence shown here is derived from an EMBL/GenBank/DDBJ whole genome shotgun (WGS) entry which is preliminary data.</text>
</comment>
<keyword evidence="3 4" id="KW-0408">Iron</keyword>
<dbReference type="GO" id="GO:0046872">
    <property type="term" value="F:metal ion binding"/>
    <property type="evidence" value="ECO:0007669"/>
    <property type="project" value="UniProtKB-UniRule"/>
</dbReference>
<evidence type="ECO:0000313" key="6">
    <source>
        <dbReference type="EMBL" id="KAF9884565.1"/>
    </source>
</evidence>
<dbReference type="EC" id="1.13.11.52" evidence="5"/>
<comment type="function">
    <text evidence="5">Produces N-formyl-kynurenine through the oxidation of tryptophan.</text>
</comment>
<evidence type="ECO:0000313" key="7">
    <source>
        <dbReference type="Proteomes" id="UP001194746"/>
    </source>
</evidence>
<dbReference type="PROSITE" id="PS00876">
    <property type="entry name" value="IDO_1"/>
    <property type="match status" value="1"/>
</dbReference>
<dbReference type="GO" id="GO:0033754">
    <property type="term" value="F:indoleamine 2,3-dioxygenase activity"/>
    <property type="evidence" value="ECO:0007669"/>
    <property type="project" value="UniProtKB-EC"/>
</dbReference>
<proteinExistence type="inferred from homology"/>
<evidence type="ECO:0000256" key="2">
    <source>
        <dbReference type="ARBA" id="ARBA00022723"/>
    </source>
</evidence>
<dbReference type="PANTHER" id="PTHR28657:SF10">
    <property type="entry name" value="INDOLEAMINE 2,3-DIOXYGENASE"/>
    <property type="match status" value="1"/>
</dbReference>
<evidence type="ECO:0000256" key="4">
    <source>
        <dbReference type="PIRSR" id="PIRSR600898-1"/>
    </source>
</evidence>
<dbReference type="AlphaFoldDB" id="A0AAD4CDN7"/>
<comment type="catalytic activity">
    <reaction evidence="5">
        <text>L-tryptophan + O2 = N-formyl-L-kynurenine</text>
        <dbReference type="Rhea" id="RHEA:24536"/>
        <dbReference type="ChEBI" id="CHEBI:15379"/>
        <dbReference type="ChEBI" id="CHEBI:57912"/>
        <dbReference type="ChEBI" id="CHEBI:58629"/>
    </reaction>
</comment>
<evidence type="ECO:0000256" key="1">
    <source>
        <dbReference type="ARBA" id="ARBA00007119"/>
    </source>
</evidence>
<evidence type="ECO:0000256" key="3">
    <source>
        <dbReference type="ARBA" id="ARBA00023004"/>
    </source>
</evidence>
<evidence type="ECO:0000256" key="5">
    <source>
        <dbReference type="RuleBase" id="RU369119"/>
    </source>
</evidence>
<gene>
    <name evidence="6" type="ORF">FE257_001450</name>
</gene>